<keyword evidence="1" id="KW-0732">Signal</keyword>
<dbReference type="PROSITE" id="PS51257">
    <property type="entry name" value="PROKAR_LIPOPROTEIN"/>
    <property type="match status" value="1"/>
</dbReference>
<feature type="chain" id="PRO_5040846724" description="DUF4397 domain-containing protein" evidence="1">
    <location>
        <begin position="21"/>
        <end position="130"/>
    </location>
</feature>
<sequence length="130" mass="14465">MKKVLVLIIGVLLSSISCNSDDSGTSRVEIRVHNTSDYTYSNIYMDVATGNKSYGDLEPDGYSDYKVLNLAYNIAYIQLEIDGETYYMQPIDYDSEEPLSGGTYTYDIDASDDTTDAYGRLSLTVVSDDE</sequence>
<gene>
    <name evidence="2" type="ORF">NBRC110019_22590</name>
</gene>
<evidence type="ECO:0000313" key="3">
    <source>
        <dbReference type="Proteomes" id="UP001143545"/>
    </source>
</evidence>
<evidence type="ECO:0000313" key="2">
    <source>
        <dbReference type="EMBL" id="GLB53219.1"/>
    </source>
</evidence>
<evidence type="ECO:0000256" key="1">
    <source>
        <dbReference type="SAM" id="SignalP"/>
    </source>
</evidence>
<dbReference type="RefSeq" id="WP_281754977.1">
    <property type="nucleotide sequence ID" value="NZ_BRVP01000015.1"/>
</dbReference>
<keyword evidence="3" id="KW-1185">Reference proteome</keyword>
<proteinExistence type="predicted"/>
<comment type="caution">
    <text evidence="2">The sequence shown here is derived from an EMBL/GenBank/DDBJ whole genome shotgun (WGS) entry which is preliminary data.</text>
</comment>
<dbReference type="AlphaFoldDB" id="A0A9W6B8B3"/>
<organism evidence="2 3">
    <name type="scientific">Neptunitalea chrysea</name>
    <dbReference type="NCBI Taxonomy" id="1647581"/>
    <lineage>
        <taxon>Bacteria</taxon>
        <taxon>Pseudomonadati</taxon>
        <taxon>Bacteroidota</taxon>
        <taxon>Flavobacteriia</taxon>
        <taxon>Flavobacteriales</taxon>
        <taxon>Flavobacteriaceae</taxon>
        <taxon>Neptunitalea</taxon>
    </lineage>
</organism>
<reference evidence="2" key="1">
    <citation type="submission" date="2022-07" db="EMBL/GenBank/DDBJ databases">
        <title>Taxonomy of Novel Oxalotrophic and Methylotrophic Bacteria.</title>
        <authorList>
            <person name="Sahin N."/>
            <person name="Tani A."/>
        </authorList>
    </citation>
    <scope>NUCLEOTIDE SEQUENCE</scope>
    <source>
        <strain evidence="2">AM327</strain>
    </source>
</reference>
<evidence type="ECO:0008006" key="4">
    <source>
        <dbReference type="Google" id="ProtNLM"/>
    </source>
</evidence>
<feature type="signal peptide" evidence="1">
    <location>
        <begin position="1"/>
        <end position="20"/>
    </location>
</feature>
<name>A0A9W6B8B3_9FLAO</name>
<dbReference type="Proteomes" id="UP001143545">
    <property type="component" value="Unassembled WGS sequence"/>
</dbReference>
<protein>
    <recommendedName>
        <fullName evidence="4">DUF4397 domain-containing protein</fullName>
    </recommendedName>
</protein>
<dbReference type="EMBL" id="BRVP01000015">
    <property type="protein sequence ID" value="GLB53219.1"/>
    <property type="molecule type" value="Genomic_DNA"/>
</dbReference>
<accession>A0A9W6B8B3</accession>